<evidence type="ECO:0000313" key="2">
    <source>
        <dbReference type="Proteomes" id="UP000183200"/>
    </source>
</evidence>
<reference evidence="2" key="1">
    <citation type="submission" date="2016-10" db="EMBL/GenBank/DDBJ databases">
        <authorList>
            <person name="Varghese N."/>
            <person name="Submissions S."/>
        </authorList>
    </citation>
    <scope>NUCLEOTIDE SEQUENCE [LARGE SCALE GENOMIC DNA]</scope>
    <source>
        <strain evidence="2">DSM 19110</strain>
    </source>
</reference>
<dbReference type="NCBIfam" id="TIGR03519">
    <property type="entry name" value="T9SS_PorP_fam"/>
    <property type="match status" value="1"/>
</dbReference>
<dbReference type="EMBL" id="FNGY01000003">
    <property type="protein sequence ID" value="SDM18820.1"/>
    <property type="molecule type" value="Genomic_DNA"/>
</dbReference>
<accession>A0A1G9R6S1</accession>
<organism evidence="1 2">
    <name type="scientific">Pedobacter steynii</name>
    <dbReference type="NCBI Taxonomy" id="430522"/>
    <lineage>
        <taxon>Bacteria</taxon>
        <taxon>Pseudomonadati</taxon>
        <taxon>Bacteroidota</taxon>
        <taxon>Sphingobacteriia</taxon>
        <taxon>Sphingobacteriales</taxon>
        <taxon>Sphingobacteriaceae</taxon>
        <taxon>Pedobacter</taxon>
    </lineage>
</organism>
<dbReference type="Proteomes" id="UP000183200">
    <property type="component" value="Unassembled WGS sequence"/>
</dbReference>
<dbReference type="RefSeq" id="WP_074605811.1">
    <property type="nucleotide sequence ID" value="NZ_FNGY01000003.1"/>
</dbReference>
<proteinExistence type="predicted"/>
<protein>
    <submittedName>
        <fullName evidence="1">Type IX secretion system membrane protein, PorP/SprF family</fullName>
    </submittedName>
</protein>
<evidence type="ECO:0000313" key="1">
    <source>
        <dbReference type="EMBL" id="SDM18820.1"/>
    </source>
</evidence>
<gene>
    <name evidence="1" type="ORF">SAMN05421820_103141</name>
</gene>
<keyword evidence="2" id="KW-1185">Reference proteome</keyword>
<dbReference type="Pfam" id="PF11751">
    <property type="entry name" value="PorP_SprF"/>
    <property type="match status" value="1"/>
</dbReference>
<name>A0A1G9R6S1_9SPHI</name>
<dbReference type="InterPro" id="IPR019861">
    <property type="entry name" value="PorP/SprF_Bacteroidetes"/>
</dbReference>
<dbReference type="AlphaFoldDB" id="A0A1G9R6S1"/>
<sequence>MRKLGHIIAAILLAGLGAHGQQRPQYTQYIFNNYLLNPALSGIENYTDIKVGYRRQWTGIENAPQTSFVAAHWKLGDDYLWGNPLSLPDKGDDPMSRNYMQNYTASPAHHGVGLIAVYDKAAAISRLDFNLTYAYHLQLQHALNLSVGVSAGFSRIGFDANSLQFEDQTREDPAIRNTVISQFKPDLGLGVWLYGARFFAGVSVQSVLPQKLSFTKNTDYNSGKEVPHLFVTSGYRFFVDEEISLTPSLMFKQVAATLSADLNIKASFKDQFWLGGSYRKGDSFSAMMGGNFGKMLNLTYAYDFTTSGLNKVSNGSHEIVLGIQLNNVYQVWSGQRRMW</sequence>
<dbReference type="OrthoDB" id="1493187at2"/>